<gene>
    <name evidence="4" type="ORF">NTG6680_2589</name>
</gene>
<dbReference type="Gene3D" id="2.60.120.1440">
    <property type="match status" value="1"/>
</dbReference>
<dbReference type="InterPro" id="IPR032623">
    <property type="entry name" value="FecR_N"/>
</dbReference>
<feature type="region of interest" description="Disordered" evidence="1">
    <location>
        <begin position="1"/>
        <end position="21"/>
    </location>
</feature>
<sequence length="344" mass="37857">MSLSGSTDSIRPPPMAGGQLIGDATADQAAEWLTLLMSGEATDEDRRRWQQWRAAHLDHERAWKHIEAVIGRLKVMDPKAAYKALSPYAKPAELKSPGRRKAINLLLWCGVTGTTGVLASRTQTWQQAAADHHTGTGEQRSVTLDDGTRVTLNTGSAINVHFDVHRRLVRLVAGEVMIVTAHAATDGVVDLRPFIVETAEGGIRALGTRFAVRQWAGHTSVAVLESAVEITLVDASGQPQMLRAGERMWFTRSTFDVPVALDEQDSAWARGQIVADNVRLGDFMVELGRYRPGLVRCAPAVANLRFSVVFPLHNTDRILATLPSVLPVQVRFRTRYWVMVEATK</sequence>
<evidence type="ECO:0000256" key="1">
    <source>
        <dbReference type="SAM" id="MobiDB-lite"/>
    </source>
</evidence>
<evidence type="ECO:0000313" key="4">
    <source>
        <dbReference type="EMBL" id="CAG9933838.1"/>
    </source>
</evidence>
<dbReference type="PIRSF" id="PIRSF018266">
    <property type="entry name" value="FecR"/>
    <property type="match status" value="1"/>
</dbReference>
<dbReference type="InterPro" id="IPR006860">
    <property type="entry name" value="FecR"/>
</dbReference>
<evidence type="ECO:0000313" key="5">
    <source>
        <dbReference type="Proteomes" id="UP000839052"/>
    </source>
</evidence>
<proteinExistence type="predicted"/>
<keyword evidence="5" id="KW-1185">Reference proteome</keyword>
<evidence type="ECO:0000259" key="3">
    <source>
        <dbReference type="Pfam" id="PF16220"/>
    </source>
</evidence>
<evidence type="ECO:0000259" key="2">
    <source>
        <dbReference type="Pfam" id="PF04773"/>
    </source>
</evidence>
<dbReference type="PANTHER" id="PTHR30273">
    <property type="entry name" value="PERIPLASMIC SIGNAL SENSOR AND SIGMA FACTOR ACTIVATOR FECR-RELATED"/>
    <property type="match status" value="1"/>
</dbReference>
<accession>A0ABM8Z1U1</accession>
<organism evidence="4 5">
    <name type="scientific">Candidatus Nitrotoga arctica</name>
    <dbReference type="NCBI Taxonomy" id="453162"/>
    <lineage>
        <taxon>Bacteria</taxon>
        <taxon>Pseudomonadati</taxon>
        <taxon>Pseudomonadota</taxon>
        <taxon>Betaproteobacteria</taxon>
        <taxon>Nitrosomonadales</taxon>
        <taxon>Gallionellaceae</taxon>
        <taxon>Candidatus Nitrotoga</taxon>
    </lineage>
</organism>
<feature type="domain" description="FecR N-terminal" evidence="3">
    <location>
        <begin position="27"/>
        <end position="69"/>
    </location>
</feature>
<dbReference type="InterPro" id="IPR012373">
    <property type="entry name" value="Ferrdict_sens_TM"/>
</dbReference>
<feature type="domain" description="FecR protein" evidence="2">
    <location>
        <begin position="131"/>
        <end position="229"/>
    </location>
</feature>
<dbReference type="Pfam" id="PF16220">
    <property type="entry name" value="DUF4880"/>
    <property type="match status" value="1"/>
</dbReference>
<dbReference type="Proteomes" id="UP000839052">
    <property type="component" value="Chromosome"/>
</dbReference>
<protein>
    <submittedName>
        <fullName evidence="4">Iron dicitrate transport regulator FecR</fullName>
    </submittedName>
</protein>
<reference evidence="4 5" key="1">
    <citation type="submission" date="2021-10" db="EMBL/GenBank/DDBJ databases">
        <authorList>
            <person name="Koch H."/>
        </authorList>
    </citation>
    <scope>NUCLEOTIDE SEQUENCE [LARGE SCALE GENOMIC DNA]</scope>
    <source>
        <strain evidence="4">6680</strain>
    </source>
</reference>
<name>A0ABM8Z1U1_9PROT</name>
<dbReference type="Pfam" id="PF04773">
    <property type="entry name" value="FecR"/>
    <property type="match status" value="1"/>
</dbReference>
<dbReference type="EMBL" id="OU912926">
    <property type="protein sequence ID" value="CAG9933838.1"/>
    <property type="molecule type" value="Genomic_DNA"/>
</dbReference>
<dbReference type="PANTHER" id="PTHR30273:SF2">
    <property type="entry name" value="PROTEIN FECR"/>
    <property type="match status" value="1"/>
</dbReference>